<feature type="transmembrane region" description="Helical" evidence="5">
    <location>
        <begin position="92"/>
        <end position="111"/>
    </location>
</feature>
<comment type="subcellular location">
    <subcellularLocation>
        <location evidence="1">Membrane</location>
        <topology evidence="1">Multi-pass membrane protein</topology>
    </subcellularLocation>
</comment>
<name>A0A1H3QYH1_9FIRM</name>
<dbReference type="RefSeq" id="WP_091730973.1">
    <property type="nucleotide sequence ID" value="NZ_FNQE01000023.1"/>
</dbReference>
<dbReference type="Pfam" id="PF04893">
    <property type="entry name" value="Yip1"/>
    <property type="match status" value="1"/>
</dbReference>
<evidence type="ECO:0000256" key="3">
    <source>
        <dbReference type="ARBA" id="ARBA00022989"/>
    </source>
</evidence>
<dbReference type="STRING" id="415015.SAMN05660462_02138"/>
<evidence type="ECO:0000313" key="8">
    <source>
        <dbReference type="Proteomes" id="UP000198625"/>
    </source>
</evidence>
<dbReference type="InterPro" id="IPR006977">
    <property type="entry name" value="Yip1_dom"/>
</dbReference>
<keyword evidence="8" id="KW-1185">Reference proteome</keyword>
<organism evidence="7 8">
    <name type="scientific">Proteiniborus ethanoligenes</name>
    <dbReference type="NCBI Taxonomy" id="415015"/>
    <lineage>
        <taxon>Bacteria</taxon>
        <taxon>Bacillati</taxon>
        <taxon>Bacillota</taxon>
        <taxon>Clostridia</taxon>
        <taxon>Eubacteriales</taxon>
        <taxon>Proteiniborus</taxon>
    </lineage>
</organism>
<protein>
    <submittedName>
        <fullName evidence="7">Yip1 domain-containing protein</fullName>
    </submittedName>
</protein>
<feature type="transmembrane region" description="Helical" evidence="5">
    <location>
        <begin position="41"/>
        <end position="60"/>
    </location>
</feature>
<feature type="transmembrane region" description="Helical" evidence="5">
    <location>
        <begin position="213"/>
        <end position="234"/>
    </location>
</feature>
<gene>
    <name evidence="7" type="ORF">SAMN05660462_02138</name>
</gene>
<accession>A0A1H3QYH1</accession>
<feature type="transmembrane region" description="Helical" evidence="5">
    <location>
        <begin position="132"/>
        <end position="157"/>
    </location>
</feature>
<evidence type="ECO:0000256" key="4">
    <source>
        <dbReference type="ARBA" id="ARBA00023136"/>
    </source>
</evidence>
<keyword evidence="2 5" id="KW-0812">Transmembrane</keyword>
<keyword evidence="3 5" id="KW-1133">Transmembrane helix</keyword>
<reference evidence="7 8" key="1">
    <citation type="submission" date="2016-10" db="EMBL/GenBank/DDBJ databases">
        <authorList>
            <person name="de Groot N.N."/>
        </authorList>
    </citation>
    <scope>NUCLEOTIDE SEQUENCE [LARGE SCALE GENOMIC DNA]</scope>
    <source>
        <strain evidence="7 8">DSM 21650</strain>
    </source>
</reference>
<dbReference type="GO" id="GO:0016020">
    <property type="term" value="C:membrane"/>
    <property type="evidence" value="ECO:0007669"/>
    <property type="project" value="UniProtKB-SubCell"/>
</dbReference>
<proteinExistence type="predicted"/>
<evidence type="ECO:0000259" key="6">
    <source>
        <dbReference type="Pfam" id="PF04893"/>
    </source>
</evidence>
<dbReference type="EMBL" id="FNQE01000023">
    <property type="protein sequence ID" value="SDZ18293.1"/>
    <property type="molecule type" value="Genomic_DNA"/>
</dbReference>
<feature type="transmembrane region" description="Helical" evidence="5">
    <location>
        <begin position="177"/>
        <end position="201"/>
    </location>
</feature>
<evidence type="ECO:0000256" key="1">
    <source>
        <dbReference type="ARBA" id="ARBA00004141"/>
    </source>
</evidence>
<dbReference type="OrthoDB" id="1953102at2"/>
<evidence type="ECO:0000256" key="2">
    <source>
        <dbReference type="ARBA" id="ARBA00022692"/>
    </source>
</evidence>
<dbReference type="AlphaFoldDB" id="A0A1H3QYH1"/>
<sequence length="240" mass="26612">MTENINQNGIEVKPLNWWERLKYIFISPSKAFENLKHHPRILFPMLVILIGVLLLSLPTVNMMKVVIKEAALEQYARMGIEMPEGFDSLMGIQVYTTIIFTVIAIAAVWLVKSALINAFSGFVNGTGTFKQAFSIIIYSYFPVFLGTIIKTVLTLITKQPNIVTSLAVFLPDSQATTFLYLLLGNLDIFVIWYQILAIIGISKVYGINKKSSAVLVLGTWIVFILITSGLGAVGTKLAGF</sequence>
<keyword evidence="4 5" id="KW-0472">Membrane</keyword>
<evidence type="ECO:0000256" key="5">
    <source>
        <dbReference type="SAM" id="Phobius"/>
    </source>
</evidence>
<feature type="domain" description="Yip1" evidence="6">
    <location>
        <begin position="23"/>
        <end position="228"/>
    </location>
</feature>
<dbReference type="Proteomes" id="UP000198625">
    <property type="component" value="Unassembled WGS sequence"/>
</dbReference>
<evidence type="ECO:0000313" key="7">
    <source>
        <dbReference type="EMBL" id="SDZ18293.1"/>
    </source>
</evidence>